<dbReference type="InterPro" id="IPR006638">
    <property type="entry name" value="Elp3/MiaA/NifB-like_rSAM"/>
</dbReference>
<sequence length="513" mass="57070">MFKGFKIILTGDEGLVSSYYGTYLGFASSLPMDIFPAILGEFLFPIRSGKHGRMLTSQYGLCKIEATLLNSGFSRNEVAIVDPRRLEEAIGPETRAIGIGVLDPLGVNYGTALLRIVLRLMGMETRLQSYMSWATMKIFNNPAVKGYRNRLKIIVGGQGVWEIIDGGLQRKLGIDTIVEGEGELVAPTLFKAAVNGMPLPSYIRGPPVPVDRIPVIRTPSRGFVEITRGCGRGCMFCNPTLLMFRSIPYENISREILTNLIGNEKRITLHSEDFLRYGSTSLYPNEEKITKMLGNILKIPGLEEVTVDFVAASTVMLNPRLVKAASDILGIGGRNRSLIQMGIESASPRIIKLIAPGKPKPFSYEKWPEVVESAIIVLNDTGWWVCATIIVELPFEQHEDIESNIKMVEKLEHYDVLVLPLPFIPSGSLRRIKKFTSSHILTHARNLELIAIAVYDAVKKIRKLSKYLVARAPIGVKQLLGGLLYMAATIGVRKLQRGILEFKMQSYLNRYSL</sequence>
<dbReference type="EMBL" id="DTBZ01000127">
    <property type="protein sequence ID" value="HGQ18632.1"/>
    <property type="molecule type" value="Genomic_DNA"/>
</dbReference>
<dbReference type="InterPro" id="IPR023404">
    <property type="entry name" value="rSAM_horseshoe"/>
</dbReference>
<evidence type="ECO:0000313" key="2">
    <source>
        <dbReference type="EMBL" id="HGN37461.1"/>
    </source>
</evidence>
<reference evidence="2" key="1">
    <citation type="journal article" date="2020" name="mSystems">
        <title>Genome- and Community-Level Interaction Insights into Carbon Utilization and Element Cycling Functions of Hydrothermarchaeota in Hydrothermal Sediment.</title>
        <authorList>
            <person name="Zhou Z."/>
            <person name="Liu Y."/>
            <person name="Xu W."/>
            <person name="Pan J."/>
            <person name="Luo Z.H."/>
            <person name="Li M."/>
        </authorList>
    </citation>
    <scope>NUCLEOTIDE SEQUENCE [LARGE SCALE GENOMIC DNA]</scope>
    <source>
        <strain evidence="2">SpSt-618</strain>
        <strain evidence="3">SpSt-657</strain>
    </source>
</reference>
<organism evidence="2">
    <name type="scientific">Ignisphaera aggregans</name>
    <dbReference type="NCBI Taxonomy" id="334771"/>
    <lineage>
        <taxon>Archaea</taxon>
        <taxon>Thermoproteota</taxon>
        <taxon>Thermoprotei</taxon>
        <taxon>Desulfurococcales</taxon>
        <taxon>Desulfurococcaceae</taxon>
        <taxon>Ignisphaera</taxon>
    </lineage>
</organism>
<dbReference type="SUPFAM" id="SSF102114">
    <property type="entry name" value="Radical SAM enzymes"/>
    <property type="match status" value="1"/>
</dbReference>
<protein>
    <submittedName>
        <fullName evidence="2">B12-binding domain-containing radical SAM protein</fullName>
    </submittedName>
</protein>
<dbReference type="PANTHER" id="PTHR42731:SF4">
    <property type="entry name" value="RADICAL SAM DOMAIN PROTEIN"/>
    <property type="match status" value="1"/>
</dbReference>
<dbReference type="SFLD" id="SFLDG01082">
    <property type="entry name" value="B12-binding_domain_containing"/>
    <property type="match status" value="1"/>
</dbReference>
<evidence type="ECO:0000313" key="3">
    <source>
        <dbReference type="EMBL" id="HGQ18632.1"/>
    </source>
</evidence>
<dbReference type="Gene3D" id="3.80.30.20">
    <property type="entry name" value="tm_1862 like domain"/>
    <property type="match status" value="1"/>
</dbReference>
<dbReference type="InterPro" id="IPR007197">
    <property type="entry name" value="rSAM"/>
</dbReference>
<dbReference type="GO" id="GO:0051536">
    <property type="term" value="F:iron-sulfur cluster binding"/>
    <property type="evidence" value="ECO:0007669"/>
    <property type="project" value="InterPro"/>
</dbReference>
<dbReference type="EMBL" id="DTAI01000237">
    <property type="protein sequence ID" value="HGN37461.1"/>
    <property type="molecule type" value="Genomic_DNA"/>
</dbReference>
<accession>A0A7J3IA20</accession>
<feature type="domain" description="Radical SAM core" evidence="1">
    <location>
        <begin position="216"/>
        <end position="459"/>
    </location>
</feature>
<dbReference type="CDD" id="cd01335">
    <property type="entry name" value="Radical_SAM"/>
    <property type="match status" value="1"/>
</dbReference>
<comment type="caution">
    <text evidence="2">The sequence shown here is derived from an EMBL/GenBank/DDBJ whole genome shotgun (WGS) entry which is preliminary data.</text>
</comment>
<dbReference type="SFLD" id="SFLDS00029">
    <property type="entry name" value="Radical_SAM"/>
    <property type="match status" value="1"/>
</dbReference>
<dbReference type="PROSITE" id="PS51918">
    <property type="entry name" value="RADICAL_SAM"/>
    <property type="match status" value="1"/>
</dbReference>
<name>A0A7J3IA20_9CREN</name>
<dbReference type="SMART" id="SM00729">
    <property type="entry name" value="Elp3"/>
    <property type="match status" value="1"/>
</dbReference>
<dbReference type="InterPro" id="IPR058240">
    <property type="entry name" value="rSAM_sf"/>
</dbReference>
<proteinExistence type="predicted"/>
<gene>
    <name evidence="2" type="ORF">ENT87_07955</name>
    <name evidence="3" type="ORF">ENU30_06650</name>
</gene>
<evidence type="ECO:0000259" key="1">
    <source>
        <dbReference type="PROSITE" id="PS51918"/>
    </source>
</evidence>
<dbReference type="AlphaFoldDB" id="A0A7J3IA20"/>
<dbReference type="GO" id="GO:0003824">
    <property type="term" value="F:catalytic activity"/>
    <property type="evidence" value="ECO:0007669"/>
    <property type="project" value="InterPro"/>
</dbReference>
<dbReference type="PANTHER" id="PTHR42731">
    <property type="entry name" value="SLL1084 PROTEIN"/>
    <property type="match status" value="1"/>
</dbReference>